<evidence type="ECO:0000313" key="1">
    <source>
        <dbReference type="EMBL" id="ARD21711.1"/>
    </source>
</evidence>
<evidence type="ECO:0000313" key="2">
    <source>
        <dbReference type="Proteomes" id="UP000191820"/>
    </source>
</evidence>
<dbReference type="InterPro" id="IPR038086">
    <property type="entry name" value="DUF2789_sf"/>
</dbReference>
<protein>
    <recommendedName>
        <fullName evidence="3">DUF2789 domain-containing protein</fullName>
    </recommendedName>
</protein>
<name>A0ABM6JHT9_9GAMM</name>
<reference evidence="1 2" key="1">
    <citation type="submission" date="2017-03" db="EMBL/GenBank/DDBJ databases">
        <title>Genome sequencing of Shewanella japonica KCTC 22435.</title>
        <authorList>
            <person name="Kim K.M."/>
        </authorList>
    </citation>
    <scope>NUCLEOTIDE SEQUENCE [LARGE SCALE GENOMIC DNA]</scope>
    <source>
        <strain evidence="1 2">KCTC 22435</strain>
    </source>
</reference>
<dbReference type="Pfam" id="PF10982">
    <property type="entry name" value="DUF2789"/>
    <property type="match status" value="1"/>
</dbReference>
<accession>A0ABM6JHT9</accession>
<sequence>MDTTSITLNHLFEQLGLDASPTGIEHFITTHNIPNEIPITQASFWNEAQKAFITEALTQDAQWSELVDQLDVLLRQ</sequence>
<dbReference type="RefSeq" id="WP_055023101.1">
    <property type="nucleotide sequence ID" value="NZ_CP020472.1"/>
</dbReference>
<dbReference type="Gene3D" id="1.10.10.1130">
    <property type="entry name" value="Uncharacterised protein PF10982, DUF2789"/>
    <property type="match status" value="1"/>
</dbReference>
<keyword evidence="2" id="KW-1185">Reference proteome</keyword>
<dbReference type="Proteomes" id="UP000191820">
    <property type="component" value="Chromosome"/>
</dbReference>
<dbReference type="EMBL" id="CP020472">
    <property type="protein sequence ID" value="ARD21711.1"/>
    <property type="molecule type" value="Genomic_DNA"/>
</dbReference>
<evidence type="ECO:0008006" key="3">
    <source>
        <dbReference type="Google" id="ProtNLM"/>
    </source>
</evidence>
<proteinExistence type="predicted"/>
<organism evidence="1 2">
    <name type="scientific">Shewanella japonica</name>
    <dbReference type="NCBI Taxonomy" id="93973"/>
    <lineage>
        <taxon>Bacteria</taxon>
        <taxon>Pseudomonadati</taxon>
        <taxon>Pseudomonadota</taxon>
        <taxon>Gammaproteobacteria</taxon>
        <taxon>Alteromonadales</taxon>
        <taxon>Shewanellaceae</taxon>
        <taxon>Shewanella</taxon>
    </lineage>
</organism>
<dbReference type="InterPro" id="IPR021250">
    <property type="entry name" value="DUF2789"/>
</dbReference>
<gene>
    <name evidence="1" type="ORF">SJ2017_1387</name>
</gene>